<organism evidence="1">
    <name type="scientific">Hexamita inflata</name>
    <dbReference type="NCBI Taxonomy" id="28002"/>
    <lineage>
        <taxon>Eukaryota</taxon>
        <taxon>Metamonada</taxon>
        <taxon>Diplomonadida</taxon>
        <taxon>Hexamitidae</taxon>
        <taxon>Hexamitinae</taxon>
        <taxon>Hexamita</taxon>
    </lineage>
</organism>
<dbReference type="Proteomes" id="UP001642409">
    <property type="component" value="Unassembled WGS sequence"/>
</dbReference>
<protein>
    <submittedName>
        <fullName evidence="2">Hypothetical_protein</fullName>
    </submittedName>
</protein>
<reference evidence="1" key="1">
    <citation type="submission" date="2023-06" db="EMBL/GenBank/DDBJ databases">
        <authorList>
            <person name="Kurt Z."/>
        </authorList>
    </citation>
    <scope>NUCLEOTIDE SEQUENCE</scope>
</reference>
<dbReference type="EMBL" id="CAXDID020000813">
    <property type="protein sequence ID" value="CAL6114672.1"/>
    <property type="molecule type" value="Genomic_DNA"/>
</dbReference>
<evidence type="ECO:0000313" key="1">
    <source>
        <dbReference type="EMBL" id="CAI9925871.1"/>
    </source>
</evidence>
<proteinExistence type="predicted"/>
<gene>
    <name evidence="1" type="ORF">HINF_LOCUS13516</name>
    <name evidence="2" type="ORF">HINF_LOCUS78175</name>
</gene>
<reference evidence="2 3" key="2">
    <citation type="submission" date="2024-07" db="EMBL/GenBank/DDBJ databases">
        <authorList>
            <person name="Akdeniz Z."/>
        </authorList>
    </citation>
    <scope>NUCLEOTIDE SEQUENCE [LARGE SCALE GENOMIC DNA]</scope>
</reference>
<dbReference type="EMBL" id="CATOUU010000349">
    <property type="protein sequence ID" value="CAI9925871.1"/>
    <property type="molecule type" value="Genomic_DNA"/>
</dbReference>
<evidence type="ECO:0000313" key="2">
    <source>
        <dbReference type="EMBL" id="CAL6114672.1"/>
    </source>
</evidence>
<accession>A0AA86TRJ4</accession>
<keyword evidence="3" id="KW-1185">Reference proteome</keyword>
<dbReference type="AlphaFoldDB" id="A0AA86TRJ4"/>
<name>A0AA86TRJ4_9EUKA</name>
<comment type="caution">
    <text evidence="1">The sequence shown here is derived from an EMBL/GenBank/DDBJ whole genome shotgun (WGS) entry which is preliminary data.</text>
</comment>
<evidence type="ECO:0000313" key="3">
    <source>
        <dbReference type="Proteomes" id="UP001642409"/>
    </source>
</evidence>
<sequence>MNRRAIKNNSSASMVEDSYKTTLEPLVSKLIQSKISCQRVYSRMHSMNLTQSVRLPELKTVRNSSLERSIVDIQESVSLPNLYRNLVIEPQIETKRKRVRLSNESFSAQKQVIIAKMHPNIRFYKQVLIGLEKRMITQQMIIEGDLITIQEEERVDFSERLPPELRFQAPQQQLQVSFKALPKRAKVTIINAQENERFSDYTLRIETQDIHSRFKFEITLSNQIQTEFEQMSQTQILKAYKEKLAWQRVKIQECKPQPQAAYKVIPPHVECVNIQPRSQIQLQDEIIYNISVTFQLVQFNYPQPLYLIRRLNCQLESEQFKPELAQMNSRQQIKLRDLPFLKFQVYFERPKIDVESDFSSDTMPFTLEAELASLVAQSSESYQQQPINFLNQFNNINFTQMKATQQTASNIQLSKPSESSKLELSIQEQKPDIQAQSETNFSIKIQIREDEILVPQNFGSVLKLSRLNSIRSRTDSVPLPQWKITQHAQELALQHKQQFKRDKLQQQLDPHMTYIAELLFTPKTDPSYKCSPFAQLIQPHLDGDSKFVQINENGSLQERTENMIVESQFNIKAAKALEVEQKALANKHIGAIENAILAEEVFQQQIEAADYRELQDLYYKMIKYFRDNYFIMHLDSAMAAKFSKQKIAEMLIKSVQTQDVMAEKLQSGPIDFQEKQEIQFNIMAETAFQAEVRLQLIDSQDFAKIETAYSKYMKQTK</sequence>